<dbReference type="InterPro" id="IPR052434">
    <property type="entry name" value="Tectonic-like_complex_comp"/>
</dbReference>
<evidence type="ECO:0008006" key="7">
    <source>
        <dbReference type="Google" id="ProtNLM"/>
    </source>
</evidence>
<dbReference type="InterPro" id="IPR036047">
    <property type="entry name" value="F-box-like_dom_sf"/>
</dbReference>
<dbReference type="SUPFAM" id="SSF81383">
    <property type="entry name" value="F-box domain"/>
    <property type="match status" value="1"/>
</dbReference>
<evidence type="ECO:0000313" key="5">
    <source>
        <dbReference type="EMBL" id="CAD7639907.1"/>
    </source>
</evidence>
<dbReference type="EMBL" id="OC915325">
    <property type="protein sequence ID" value="CAD7639907.1"/>
    <property type="molecule type" value="Genomic_DNA"/>
</dbReference>
<dbReference type="InterPro" id="IPR035892">
    <property type="entry name" value="C2_domain_sf"/>
</dbReference>
<dbReference type="EMBL" id="CAJPVJ010000500">
    <property type="protein sequence ID" value="CAG2162686.1"/>
    <property type="molecule type" value="Genomic_DNA"/>
</dbReference>
<dbReference type="Pfam" id="PF12937">
    <property type="entry name" value="F-box-like"/>
    <property type="match status" value="1"/>
</dbReference>
<evidence type="ECO:0000256" key="1">
    <source>
        <dbReference type="SAM" id="MobiDB-lite"/>
    </source>
</evidence>
<feature type="domain" description="F-box" evidence="2">
    <location>
        <begin position="17"/>
        <end position="49"/>
    </location>
</feature>
<name>A0A7R9LE05_9ACAR</name>
<sequence>MNVTNVYRNDSLDRFGDDLCQHLLSYLELEDRFRCECVSKQWQRLIYKTQTALIVDSKYCHHLSDMCVNQDTDISAQTLTNFFAKFAKQLKSFMDSEWESNVNKQLFVTSLKLCTNLSQLHLFCDQDDIHLSYVLSGDRNVVLFPRLQTLRFEYMKEDVNSIEDVVRNYSKSLKTIEVYIGWDCDEKEIDVLMTGIAFKYNFLHEGKAQKYLLSTHPSHVTTETMDSQELTFSEAYRNKLRNRLKSAKIRTKQKFSAKEALETHDNELRREIETHLNARNQWKQQISQELSAEFIENSASREESEEFFFGTDVSIEGSNTEPKTEPKSETSPKRVGEEAIDIEGQDSRPLVIDMFSSTHNWKFFDRNESVVKSRKDRIRDEMKFLYIPSDKGLEVMDELAAHQELDSLNKINENISAKNLMKIKNRLIGEGLRDKFLDTNACFLENNDRIEIKNSIYFDPQLGSDKELITESKPTVRSFREIIMQWFRGEENSDFLVDGRVAASNRLKERRFSQSLGTLSVEELDQLMQQLKVQESVEPNNSVLINRIETYRQAINGSSATDSAKISAKELEFATDEDIDNNRRFRLLRARWEGVLPFRNYRFVPLNEKEIPADLFEDKPKIQSSSSTKQQFEDKREAAIDMLTKVGQQLIKQSSGTADRPRTLEDMVVEEDVLGFSAIGFTLIQPVGQQQRPLNPQRKERKKIAINLMSNSEIKIVITIMHGLNVPVRKKDTVSTSYGGSGGDNSFPYECKVCPFVEAVFQRESARTNTAEGTKPTWNETLSLKFKAPEGDSLTSSLAKITDCIYLNLFDEVVLDSDETITSDGQKVIHKRTERRWLGSLKIPFSTLYLNSKIEGTFSLSTPLLLLGYEYDTKNYLLGADTTAKDSSKQTYLTLFVTVDPSLQLPEPLVIKCDTIESDSLNIYAKKWQNKLKQEFPTRNVKTLAVTMEAKSVLVCRYLHPLKPPEDFLVNFNVTADIMQRLARFVSLIPELPDSVALPGVCDIWCTCDQFLDMLLGGEEEHAVLLCNYFLYLEKRAAILLGYGIPEGSTAYVIVFEYGRDPIVFNASTGEQFSVRDSYLPLTSIGCVITQENIYANISKSDHPNRLNYDISKSSDWRPFFGKQYPMPPIVSIQPGSLTYTSSDFDNAMKLQEKLDRHLRESFMRWRKRNRTFFNRHVIQSIKKMLPRLESAGKVQVNDLIQELHDVFVLHEMTGFPLNMPYNDFASITEAVFATGVHLAEDKRVEFALTVYVHPYPSSIFSVWVYVAALTRHS</sequence>
<dbReference type="CDD" id="cd09917">
    <property type="entry name" value="F-box_SF"/>
    <property type="match status" value="1"/>
</dbReference>
<evidence type="ECO:0000259" key="3">
    <source>
        <dbReference type="Pfam" id="PF24652"/>
    </source>
</evidence>
<feature type="compositionally biased region" description="Basic and acidic residues" evidence="1">
    <location>
        <begin position="322"/>
        <end position="337"/>
    </location>
</feature>
<feature type="domain" description="CEP76/DRC7 peptidase-like" evidence="4">
    <location>
        <begin position="1003"/>
        <end position="1120"/>
    </location>
</feature>
<evidence type="ECO:0000313" key="6">
    <source>
        <dbReference type="Proteomes" id="UP000728032"/>
    </source>
</evidence>
<protein>
    <recommendedName>
        <fullName evidence="7">C2 domain-containing protein</fullName>
    </recommendedName>
</protein>
<dbReference type="GO" id="GO:0035869">
    <property type="term" value="C:ciliary transition zone"/>
    <property type="evidence" value="ECO:0007669"/>
    <property type="project" value="TreeGrafter"/>
</dbReference>
<dbReference type="Pfam" id="PF24656">
    <property type="entry name" value="CEPT76_peptidase"/>
    <property type="match status" value="1"/>
</dbReference>
<dbReference type="Pfam" id="PF24652">
    <property type="entry name" value="CEP76_C"/>
    <property type="match status" value="1"/>
</dbReference>
<keyword evidence="6" id="KW-1185">Reference proteome</keyword>
<dbReference type="Gene3D" id="1.20.1280.50">
    <property type="match status" value="1"/>
</dbReference>
<feature type="domain" description="Centrosomal protein of 76 kDa C-terminal" evidence="3">
    <location>
        <begin position="1151"/>
        <end position="1269"/>
    </location>
</feature>
<dbReference type="PANTHER" id="PTHR20837:SF0">
    <property type="entry name" value="COILED-COIL AND C2 DOMAIN-CONTAINING PROTEIN 2A"/>
    <property type="match status" value="1"/>
</dbReference>
<dbReference type="GO" id="GO:1904491">
    <property type="term" value="P:protein localization to ciliary transition zone"/>
    <property type="evidence" value="ECO:0007669"/>
    <property type="project" value="TreeGrafter"/>
</dbReference>
<accession>A0A7R9LE05</accession>
<organism evidence="5">
    <name type="scientific">Oppiella nova</name>
    <dbReference type="NCBI Taxonomy" id="334625"/>
    <lineage>
        <taxon>Eukaryota</taxon>
        <taxon>Metazoa</taxon>
        <taxon>Ecdysozoa</taxon>
        <taxon>Arthropoda</taxon>
        <taxon>Chelicerata</taxon>
        <taxon>Arachnida</taxon>
        <taxon>Acari</taxon>
        <taxon>Acariformes</taxon>
        <taxon>Sarcoptiformes</taxon>
        <taxon>Oribatida</taxon>
        <taxon>Brachypylina</taxon>
        <taxon>Oppioidea</taxon>
        <taxon>Oppiidae</taxon>
        <taxon>Oppiella</taxon>
    </lineage>
</organism>
<feature type="region of interest" description="Disordered" evidence="1">
    <location>
        <begin position="311"/>
        <end position="342"/>
    </location>
</feature>
<gene>
    <name evidence="5" type="ORF">ONB1V03_LOCUS2278</name>
</gene>
<dbReference type="InterPro" id="IPR056288">
    <property type="entry name" value="CEP76_C"/>
</dbReference>
<dbReference type="InterPro" id="IPR056290">
    <property type="entry name" value="CEPT76/DRC7_peptidase-like_dom"/>
</dbReference>
<dbReference type="Gene3D" id="2.60.40.150">
    <property type="entry name" value="C2 domain"/>
    <property type="match status" value="1"/>
</dbReference>
<dbReference type="AlphaFoldDB" id="A0A7R9LE05"/>
<evidence type="ECO:0000259" key="2">
    <source>
        <dbReference type="Pfam" id="PF12937"/>
    </source>
</evidence>
<dbReference type="GO" id="GO:1905515">
    <property type="term" value="P:non-motile cilium assembly"/>
    <property type="evidence" value="ECO:0007669"/>
    <property type="project" value="TreeGrafter"/>
</dbReference>
<dbReference type="InterPro" id="IPR001810">
    <property type="entry name" value="F-box_dom"/>
</dbReference>
<evidence type="ECO:0000259" key="4">
    <source>
        <dbReference type="Pfam" id="PF24656"/>
    </source>
</evidence>
<dbReference type="SUPFAM" id="SSF49562">
    <property type="entry name" value="C2 domain (Calcium/lipid-binding domain, CaLB)"/>
    <property type="match status" value="1"/>
</dbReference>
<proteinExistence type="predicted"/>
<reference evidence="5" key="1">
    <citation type="submission" date="2020-11" db="EMBL/GenBank/DDBJ databases">
        <authorList>
            <person name="Tran Van P."/>
        </authorList>
    </citation>
    <scope>NUCLEOTIDE SEQUENCE</scope>
</reference>
<dbReference type="OrthoDB" id="2162143at2759"/>
<dbReference type="Proteomes" id="UP000728032">
    <property type="component" value="Unassembled WGS sequence"/>
</dbReference>
<dbReference type="PANTHER" id="PTHR20837">
    <property type="entry name" value="CENTROSOMAL PROTEIN-RELATED"/>
    <property type="match status" value="1"/>
</dbReference>